<proteinExistence type="predicted"/>
<gene>
    <name evidence="1" type="ORF">PC117_g10116</name>
</gene>
<protein>
    <submittedName>
        <fullName evidence="1">Uncharacterized protein</fullName>
    </submittedName>
</protein>
<dbReference type="AlphaFoldDB" id="A0A8T1DLS8"/>
<evidence type="ECO:0000313" key="2">
    <source>
        <dbReference type="Proteomes" id="UP000736787"/>
    </source>
</evidence>
<comment type="caution">
    <text evidence="1">The sequence shown here is derived from an EMBL/GenBank/DDBJ whole genome shotgun (WGS) entry which is preliminary data.</text>
</comment>
<accession>A0A8T1DLS8</accession>
<dbReference type="Proteomes" id="UP000736787">
    <property type="component" value="Unassembled WGS sequence"/>
</dbReference>
<evidence type="ECO:0000313" key="1">
    <source>
        <dbReference type="EMBL" id="KAG2941676.1"/>
    </source>
</evidence>
<sequence>MLLSSARRLWRLARPFQEYRGGTSHYRLYARCYSSTISGGGSKLSDRRSSVAFLGGINNGYDNLTKKMRIQSGRKLSTQMAGFLQDVAQFKWYHIYLPSLRQFWKLYGNTDVPWCRRETRPGRRLRGVYDLGPELWQCDMG</sequence>
<dbReference type="EMBL" id="RCMK01000241">
    <property type="protein sequence ID" value="KAG2941676.1"/>
    <property type="molecule type" value="Genomic_DNA"/>
</dbReference>
<organism evidence="1 2">
    <name type="scientific">Phytophthora cactorum</name>
    <dbReference type="NCBI Taxonomy" id="29920"/>
    <lineage>
        <taxon>Eukaryota</taxon>
        <taxon>Sar</taxon>
        <taxon>Stramenopiles</taxon>
        <taxon>Oomycota</taxon>
        <taxon>Peronosporomycetes</taxon>
        <taxon>Peronosporales</taxon>
        <taxon>Peronosporaceae</taxon>
        <taxon>Phytophthora</taxon>
    </lineage>
</organism>
<name>A0A8T1DLS8_9STRA</name>
<reference evidence="1" key="1">
    <citation type="submission" date="2018-10" db="EMBL/GenBank/DDBJ databases">
        <title>Effector identification in a new, highly contiguous assembly of the strawberry crown rot pathogen Phytophthora cactorum.</title>
        <authorList>
            <person name="Armitage A.D."/>
            <person name="Nellist C.F."/>
            <person name="Bates H."/>
            <person name="Vickerstaff R.J."/>
            <person name="Harrison R.J."/>
        </authorList>
    </citation>
    <scope>NUCLEOTIDE SEQUENCE</scope>
    <source>
        <strain evidence="1">4040</strain>
    </source>
</reference>